<keyword evidence="1" id="KW-0677">Repeat</keyword>
<comment type="caution">
    <text evidence="3">The sequence shown here is derived from an EMBL/GenBank/DDBJ whole genome shotgun (WGS) entry which is preliminary data.</text>
</comment>
<evidence type="ECO:0000313" key="4">
    <source>
        <dbReference type="Proteomes" id="UP000807342"/>
    </source>
</evidence>
<reference evidence="3" key="1">
    <citation type="submission" date="2020-11" db="EMBL/GenBank/DDBJ databases">
        <authorList>
            <consortium name="DOE Joint Genome Institute"/>
            <person name="Ahrendt S."/>
            <person name="Riley R."/>
            <person name="Andreopoulos W."/>
            <person name="Labutti K."/>
            <person name="Pangilinan J."/>
            <person name="Ruiz-Duenas F.J."/>
            <person name="Barrasa J.M."/>
            <person name="Sanchez-Garcia M."/>
            <person name="Camarero S."/>
            <person name="Miyauchi S."/>
            <person name="Serrano A."/>
            <person name="Linde D."/>
            <person name="Babiker R."/>
            <person name="Drula E."/>
            <person name="Ayuso-Fernandez I."/>
            <person name="Pacheco R."/>
            <person name="Padilla G."/>
            <person name="Ferreira P."/>
            <person name="Barriuso J."/>
            <person name="Kellner H."/>
            <person name="Castanera R."/>
            <person name="Alfaro M."/>
            <person name="Ramirez L."/>
            <person name="Pisabarro A.G."/>
            <person name="Kuo A."/>
            <person name="Tritt A."/>
            <person name="Lipzen A."/>
            <person name="He G."/>
            <person name="Yan M."/>
            <person name="Ng V."/>
            <person name="Cullen D."/>
            <person name="Martin F."/>
            <person name="Rosso M.-N."/>
            <person name="Henrissat B."/>
            <person name="Hibbett D."/>
            <person name="Martinez A.T."/>
            <person name="Grigoriev I.V."/>
        </authorList>
    </citation>
    <scope>NUCLEOTIDE SEQUENCE</scope>
    <source>
        <strain evidence="3">MF-IS2</strain>
    </source>
</reference>
<sequence length="571" mass="65086">MHNPTLYDVTQNFHYGIGNNALQLLASNSMKGAEFDSSERDPPPRCHPGTRYGIIETCQAWRKSTNPTERMLWLNGAAGVGKSAIMQTMVELEHKSEPNPVGATLFFSKLNARDKPNRVIPTLAYRLAVKNASYLNYVAEQLSRDPKFVEKTMAEQFRCLIRIPFGEMQIWKGPSCFPVSVKQWPTEYQFLQIARASSGHFGFATTVIRFIGGESAYGDPISQLLSILAVVNKTELIKAYDEQMPLAALDVLYTEIMNSVPSSILPITKLLLGCAMLRRPNEPLIIVANLLGLEQNAVYHALQRLHSILGMFHVSFSDYLSDPKRSNQYFIDPEEVDIALFRGCSRILREYVGTDSAPASYDNVTWSWPGVSLLSYYVSTIGITWLEHLYSLSKSPGSLAVQTISEFLNEVQYNRIEHLLQFWIYIIDFFIWMRYYCPTDIQDRFLGTEMELDVTLLKRIRVDQPTSYVHLMCSPSPPLDLKRWNWHTHKHFTPSAEFKKQWGMDGYPELLPQGTEPSKEQLVLELSALCLKSKVRILKDSWAIVEAGQEYQSRGKRIRPLVFFPLEPSGD</sequence>
<feature type="domain" description="Nephrocystin 3-like N-terminal" evidence="2">
    <location>
        <begin position="57"/>
        <end position="162"/>
    </location>
</feature>
<gene>
    <name evidence="3" type="ORF">P691DRAFT_804451</name>
</gene>
<accession>A0A9P5X7X4</accession>
<keyword evidence="4" id="KW-1185">Reference proteome</keyword>
<dbReference type="EMBL" id="MU151256">
    <property type="protein sequence ID" value="KAF9446252.1"/>
    <property type="molecule type" value="Genomic_DNA"/>
</dbReference>
<evidence type="ECO:0000313" key="3">
    <source>
        <dbReference type="EMBL" id="KAF9446252.1"/>
    </source>
</evidence>
<name>A0A9P5X7X4_9AGAR</name>
<protein>
    <recommendedName>
        <fullName evidence="2">Nephrocystin 3-like N-terminal domain-containing protein</fullName>
    </recommendedName>
</protein>
<dbReference type="OrthoDB" id="4760524at2759"/>
<proteinExistence type="predicted"/>
<dbReference type="InterPro" id="IPR056884">
    <property type="entry name" value="NPHP3-like_N"/>
</dbReference>
<dbReference type="Proteomes" id="UP000807342">
    <property type="component" value="Unassembled WGS sequence"/>
</dbReference>
<dbReference type="Pfam" id="PF24883">
    <property type="entry name" value="NPHP3_N"/>
    <property type="match status" value="1"/>
</dbReference>
<organism evidence="3 4">
    <name type="scientific">Macrolepiota fuliginosa MF-IS2</name>
    <dbReference type="NCBI Taxonomy" id="1400762"/>
    <lineage>
        <taxon>Eukaryota</taxon>
        <taxon>Fungi</taxon>
        <taxon>Dikarya</taxon>
        <taxon>Basidiomycota</taxon>
        <taxon>Agaricomycotina</taxon>
        <taxon>Agaricomycetes</taxon>
        <taxon>Agaricomycetidae</taxon>
        <taxon>Agaricales</taxon>
        <taxon>Agaricineae</taxon>
        <taxon>Agaricaceae</taxon>
        <taxon>Macrolepiota</taxon>
    </lineage>
</organism>
<dbReference type="AlphaFoldDB" id="A0A9P5X7X4"/>
<evidence type="ECO:0000256" key="1">
    <source>
        <dbReference type="ARBA" id="ARBA00022737"/>
    </source>
</evidence>
<evidence type="ECO:0000259" key="2">
    <source>
        <dbReference type="Pfam" id="PF24883"/>
    </source>
</evidence>